<dbReference type="PROSITE" id="PS51354">
    <property type="entry name" value="GLUTAREDOXIN_2"/>
    <property type="match status" value="1"/>
</dbReference>
<dbReference type="PROSITE" id="PS00195">
    <property type="entry name" value="GLUTAREDOXIN_1"/>
    <property type="match status" value="1"/>
</dbReference>
<proteinExistence type="inferred from homology"/>
<dbReference type="Proteomes" id="UP000229600">
    <property type="component" value="Unassembled WGS sequence"/>
</dbReference>
<evidence type="ECO:0000313" key="6">
    <source>
        <dbReference type="Proteomes" id="UP000229600"/>
    </source>
</evidence>
<dbReference type="GO" id="GO:0034599">
    <property type="term" value="P:cellular response to oxidative stress"/>
    <property type="evidence" value="ECO:0007669"/>
    <property type="project" value="TreeGrafter"/>
</dbReference>
<accession>A0A2H0N8F6</accession>
<evidence type="ECO:0000256" key="2">
    <source>
        <dbReference type="ARBA" id="ARBA00023157"/>
    </source>
</evidence>
<dbReference type="InterPro" id="IPR011767">
    <property type="entry name" value="GLR_AS"/>
</dbReference>
<dbReference type="EMBL" id="PCWN01000003">
    <property type="protein sequence ID" value="PIR04386.1"/>
    <property type="molecule type" value="Genomic_DNA"/>
</dbReference>
<evidence type="ECO:0000256" key="3">
    <source>
        <dbReference type="ARBA" id="ARBA00023284"/>
    </source>
</evidence>
<keyword evidence="2" id="KW-1015">Disulfide bond</keyword>
<evidence type="ECO:0000259" key="4">
    <source>
        <dbReference type="Pfam" id="PF00462"/>
    </source>
</evidence>
<dbReference type="Gene3D" id="3.40.30.10">
    <property type="entry name" value="Glutaredoxin"/>
    <property type="match status" value="1"/>
</dbReference>
<dbReference type="PRINTS" id="PR00160">
    <property type="entry name" value="GLUTAREDOXIN"/>
</dbReference>
<name>A0A2H0N8F6_9BACT</name>
<comment type="similarity">
    <text evidence="1">Belongs to the glutaredoxin family.</text>
</comment>
<dbReference type="PANTHER" id="PTHR45694:SF18">
    <property type="entry name" value="GLUTAREDOXIN-1-RELATED"/>
    <property type="match status" value="1"/>
</dbReference>
<organism evidence="5 6">
    <name type="scientific">Candidatus Magasanikbacteria bacterium CG11_big_fil_rev_8_21_14_0_20_39_34</name>
    <dbReference type="NCBI Taxonomy" id="1974653"/>
    <lineage>
        <taxon>Bacteria</taxon>
        <taxon>Candidatus Magasanikiibacteriota</taxon>
    </lineage>
</organism>
<dbReference type="GO" id="GO:0015038">
    <property type="term" value="F:glutathione disulfide oxidoreductase activity"/>
    <property type="evidence" value="ECO:0007669"/>
    <property type="project" value="TreeGrafter"/>
</dbReference>
<dbReference type="PANTHER" id="PTHR45694">
    <property type="entry name" value="GLUTAREDOXIN 2"/>
    <property type="match status" value="1"/>
</dbReference>
<dbReference type="AlphaFoldDB" id="A0A2H0N8F6"/>
<dbReference type="SUPFAM" id="SSF52833">
    <property type="entry name" value="Thioredoxin-like"/>
    <property type="match status" value="1"/>
</dbReference>
<protein>
    <submittedName>
        <fullName evidence="5">Glutaredoxin</fullName>
    </submittedName>
</protein>
<dbReference type="Pfam" id="PF00462">
    <property type="entry name" value="Glutaredoxin"/>
    <property type="match status" value="1"/>
</dbReference>
<evidence type="ECO:0000313" key="5">
    <source>
        <dbReference type="EMBL" id="PIR04386.1"/>
    </source>
</evidence>
<reference evidence="5 6" key="1">
    <citation type="submission" date="2017-09" db="EMBL/GenBank/DDBJ databases">
        <title>Depth-based differentiation of microbial function through sediment-hosted aquifers and enrichment of novel symbionts in the deep terrestrial subsurface.</title>
        <authorList>
            <person name="Probst A.J."/>
            <person name="Ladd B."/>
            <person name="Jarett J.K."/>
            <person name="Geller-Mcgrath D.E."/>
            <person name="Sieber C.M."/>
            <person name="Emerson J.B."/>
            <person name="Anantharaman K."/>
            <person name="Thomas B.C."/>
            <person name="Malmstrom R."/>
            <person name="Stieglmeier M."/>
            <person name="Klingl A."/>
            <person name="Woyke T."/>
            <person name="Ryan C.M."/>
            <person name="Banfield J.F."/>
        </authorList>
    </citation>
    <scope>NUCLEOTIDE SEQUENCE [LARGE SCALE GENOMIC DNA]</scope>
    <source>
        <strain evidence="5">CG11_big_fil_rev_8_21_14_0_20_39_34</strain>
    </source>
</reference>
<comment type="caution">
    <text evidence="5">The sequence shown here is derived from an EMBL/GenBank/DDBJ whole genome shotgun (WGS) entry which is preliminary data.</text>
</comment>
<feature type="domain" description="Glutaredoxin" evidence="4">
    <location>
        <begin position="4"/>
        <end position="63"/>
    </location>
</feature>
<keyword evidence="3" id="KW-0676">Redox-active center</keyword>
<dbReference type="GO" id="GO:0005737">
    <property type="term" value="C:cytoplasm"/>
    <property type="evidence" value="ECO:0007669"/>
    <property type="project" value="TreeGrafter"/>
</dbReference>
<evidence type="ECO:0000256" key="1">
    <source>
        <dbReference type="ARBA" id="ARBA00007787"/>
    </source>
</evidence>
<dbReference type="CDD" id="cd02066">
    <property type="entry name" value="GRX_family"/>
    <property type="match status" value="1"/>
</dbReference>
<gene>
    <name evidence="5" type="ORF">COV59_00885</name>
</gene>
<dbReference type="InterPro" id="IPR036249">
    <property type="entry name" value="Thioredoxin-like_sf"/>
</dbReference>
<dbReference type="InterPro" id="IPR014025">
    <property type="entry name" value="Glutaredoxin_subgr"/>
</dbReference>
<sequence>MKQVKVYTTTYCPYCKKAKELLKALHVPFEEVDVEQDTQLRDELIERYQWQTVPLITFDEELIGGFDDLNRLHSEGKLMEKLGE</sequence>
<dbReference type="InterPro" id="IPR002109">
    <property type="entry name" value="Glutaredoxin"/>
</dbReference>